<protein>
    <submittedName>
        <fullName evidence="1">Uncharacterized protein</fullName>
    </submittedName>
</protein>
<accession>A0A9Q0LCE3</accession>
<dbReference type="AlphaFoldDB" id="A0A9Q0LCE3"/>
<comment type="caution">
    <text evidence="1">The sequence shown here is derived from an EMBL/GenBank/DDBJ whole genome shotgun (WGS) entry which is preliminary data.</text>
</comment>
<dbReference type="OrthoDB" id="2423195at2759"/>
<reference evidence="1" key="1">
    <citation type="submission" date="2022-10" db="EMBL/GenBank/DDBJ databases">
        <title>Novel sulphate-reducing endosymbionts in the free-living metamonad Anaeramoeba.</title>
        <authorList>
            <person name="Jerlstrom-Hultqvist J."/>
            <person name="Cepicka I."/>
            <person name="Gallot-Lavallee L."/>
            <person name="Salas-Leiva D."/>
            <person name="Curtis B.A."/>
            <person name="Zahonova K."/>
            <person name="Pipaliya S."/>
            <person name="Dacks J."/>
            <person name="Roger A.J."/>
        </authorList>
    </citation>
    <scope>NUCLEOTIDE SEQUENCE</scope>
    <source>
        <strain evidence="1">BMAN</strain>
    </source>
</reference>
<name>A0A9Q0LCE3_ANAIG</name>
<keyword evidence="2" id="KW-1185">Reference proteome</keyword>
<organism evidence="1 2">
    <name type="scientific">Anaeramoeba ignava</name>
    <name type="common">Anaerobic marine amoeba</name>
    <dbReference type="NCBI Taxonomy" id="1746090"/>
    <lineage>
        <taxon>Eukaryota</taxon>
        <taxon>Metamonada</taxon>
        <taxon>Anaeramoebidae</taxon>
        <taxon>Anaeramoeba</taxon>
    </lineage>
</organism>
<evidence type="ECO:0000313" key="1">
    <source>
        <dbReference type="EMBL" id="KAJ5070297.1"/>
    </source>
</evidence>
<gene>
    <name evidence="1" type="ORF">M0811_11145</name>
</gene>
<evidence type="ECO:0000313" key="2">
    <source>
        <dbReference type="Proteomes" id="UP001149090"/>
    </source>
</evidence>
<sequence length="738" mass="89050">MFSYKQFISIVYYLKNQKNSNIDILRYFFQYLDEKDSQSLIEAVSDPLNKKQSDIDISSEASIMNKLFDLYKYIKLRLILIKENQNELTKASQINQDKFTNVLKQNHKKIAQKNIFYYETTENEEKSNIYDLLTSIYFTYSHHFPLREHVLICDKYTSKMDIRNFLRIYKLYNFYSDSNEENKNKKKKKNKREKETKFLKQQKFLFTIMFFQKLKKRESNCLIKELNQIDYFAKYPLLILFSGDSPQIYNLKQATQNQKIENFEILSRQNIQLIFDKYHPKSNNMKVFTSEFSGCGKTYQIRKYFTQKTKKDSLFPYSHIILTSGTSFEIINKIYAFLDNSNLQNQNQNQNQNAFINNNRNIKFNLEILNVGSNRTKRSISNAQLLFWKFEDNFDISFEIPSNRGANSESGLRQFTPLKFIQEFQCELKEEAFEFIEYEINENFEIERKEDQKLKKVARFIEIAENNFVEIDKPNLQNNQEETYKELDKNKFWKFLLNTFTEESKEKEKKEQLTFRLLSNFWKILKSHIDYLFRYMFFSNQITRNIMNFKSDDEAKKFTKEFFYGYIYSMKKLVSRSFNWTFHTESEDSNDIIELSKIYNNRNEWDTKIDCFLIPIFSNNSTNFSLFENKNTNLLKDKKIRRILQKNGFNFFQEITNKKKPTFNLSEALKILTASNTKESNAKVEKKRMTEVYQNSRYVLTSDNFMKMIYIRLKLFRSSCNFIGRNWMWKNITNTIFN</sequence>
<proteinExistence type="predicted"/>
<dbReference type="EMBL" id="JAPDFW010000097">
    <property type="protein sequence ID" value="KAJ5070297.1"/>
    <property type="molecule type" value="Genomic_DNA"/>
</dbReference>
<dbReference type="Proteomes" id="UP001149090">
    <property type="component" value="Unassembled WGS sequence"/>
</dbReference>